<proteinExistence type="predicted"/>
<dbReference type="GO" id="GO:0004519">
    <property type="term" value="F:endonuclease activity"/>
    <property type="evidence" value="ECO:0007669"/>
    <property type="project" value="UniProtKB-KW"/>
</dbReference>
<accession>A0A3L6SB91</accession>
<sequence>MGDPSSPHPENNGEGSSGGGGGGGGSSKVRPRSFDEKTRSACWRKAAVVAGRHPERWRQEAAGNVVCRRFWSCHGCLCYEYDPSSPSPKILQTRVNRSKSDKAWVDEAEMRGFSCDIKFTEKELDIIEMAVYGDVIRPGKQCHCRTVAKMLGQVKSKNRMAACELPDKNTS</sequence>
<reference evidence="3" key="1">
    <citation type="journal article" date="2019" name="Nat. Commun.">
        <title>The genome of broomcorn millet.</title>
        <authorList>
            <person name="Zou C."/>
            <person name="Miki D."/>
            <person name="Li D."/>
            <person name="Tang Q."/>
            <person name="Xiao L."/>
            <person name="Rajput S."/>
            <person name="Deng P."/>
            <person name="Jia W."/>
            <person name="Huang R."/>
            <person name="Zhang M."/>
            <person name="Sun Y."/>
            <person name="Hu J."/>
            <person name="Fu X."/>
            <person name="Schnable P.S."/>
            <person name="Li F."/>
            <person name="Zhang H."/>
            <person name="Feng B."/>
            <person name="Zhu X."/>
            <person name="Liu R."/>
            <person name="Schnable J.C."/>
            <person name="Zhu J.-K."/>
            <person name="Zhang H."/>
        </authorList>
    </citation>
    <scope>NUCLEOTIDE SEQUENCE [LARGE SCALE GENOMIC DNA]</scope>
</reference>
<keyword evidence="2" id="KW-0255">Endonuclease</keyword>
<gene>
    <name evidence="2" type="ORF">C2845_PM02G17020</name>
</gene>
<dbReference type="OrthoDB" id="1883054at2759"/>
<protein>
    <submittedName>
        <fullName evidence="2">HNH endonuclease family protein, expressed</fullName>
    </submittedName>
</protein>
<keyword evidence="3" id="KW-1185">Reference proteome</keyword>
<dbReference type="AlphaFoldDB" id="A0A3L6SB91"/>
<feature type="region of interest" description="Disordered" evidence="1">
    <location>
        <begin position="1"/>
        <end position="38"/>
    </location>
</feature>
<dbReference type="Proteomes" id="UP000275267">
    <property type="component" value="Unassembled WGS sequence"/>
</dbReference>
<evidence type="ECO:0000313" key="2">
    <source>
        <dbReference type="EMBL" id="RLN17809.1"/>
    </source>
</evidence>
<evidence type="ECO:0000313" key="3">
    <source>
        <dbReference type="Proteomes" id="UP000275267"/>
    </source>
</evidence>
<comment type="caution">
    <text evidence="2">The sequence shown here is derived from an EMBL/GenBank/DDBJ whole genome shotgun (WGS) entry which is preliminary data.</text>
</comment>
<evidence type="ECO:0000256" key="1">
    <source>
        <dbReference type="SAM" id="MobiDB-lite"/>
    </source>
</evidence>
<organism evidence="2 3">
    <name type="scientific">Panicum miliaceum</name>
    <name type="common">Proso millet</name>
    <name type="synonym">Broomcorn millet</name>
    <dbReference type="NCBI Taxonomy" id="4540"/>
    <lineage>
        <taxon>Eukaryota</taxon>
        <taxon>Viridiplantae</taxon>
        <taxon>Streptophyta</taxon>
        <taxon>Embryophyta</taxon>
        <taxon>Tracheophyta</taxon>
        <taxon>Spermatophyta</taxon>
        <taxon>Magnoliopsida</taxon>
        <taxon>Liliopsida</taxon>
        <taxon>Poales</taxon>
        <taxon>Poaceae</taxon>
        <taxon>PACMAD clade</taxon>
        <taxon>Panicoideae</taxon>
        <taxon>Panicodae</taxon>
        <taxon>Paniceae</taxon>
        <taxon>Panicinae</taxon>
        <taxon>Panicum</taxon>
        <taxon>Panicum sect. Panicum</taxon>
    </lineage>
</organism>
<dbReference type="PANTHER" id="PTHR33427:SF1">
    <property type="entry name" value="F6A14.21 PROTEIN"/>
    <property type="match status" value="1"/>
</dbReference>
<feature type="compositionally biased region" description="Gly residues" evidence="1">
    <location>
        <begin position="15"/>
        <end position="26"/>
    </location>
</feature>
<dbReference type="PANTHER" id="PTHR33427">
    <property type="entry name" value="HNH ENDONUCLEASE"/>
    <property type="match status" value="1"/>
</dbReference>
<dbReference type="STRING" id="4540.A0A3L6SB91"/>
<name>A0A3L6SB91_PANMI</name>
<dbReference type="EMBL" id="PQIB02000005">
    <property type="protein sequence ID" value="RLN17809.1"/>
    <property type="molecule type" value="Genomic_DNA"/>
</dbReference>
<keyword evidence="2" id="KW-0540">Nuclease</keyword>
<keyword evidence="2" id="KW-0378">Hydrolase</keyword>